<comment type="caution">
    <text evidence="1">The sequence shown here is derived from an EMBL/GenBank/DDBJ whole genome shotgun (WGS) entry which is preliminary data.</text>
</comment>
<evidence type="ECO:0000313" key="1">
    <source>
        <dbReference type="EMBL" id="KAJ8682009.1"/>
    </source>
</evidence>
<accession>A0ACC2PHF3</accession>
<dbReference type="EMBL" id="CM056741">
    <property type="protein sequence ID" value="KAJ8682009.1"/>
    <property type="molecule type" value="Genomic_DNA"/>
</dbReference>
<proteinExistence type="predicted"/>
<sequence length="297" mass="33204">MELRSQANWDSASHLVVQNLTVQNSTIAPTSVRVVDESTKQTLEDGRVLGPVIEGSAIALRCESSKGRPVPEVEWYNGDTRLKSESSSRLEEHEIGTGSGTLNLVVARSELGATFTCKVSSLALAEPLKIDIKLDVHEQNKYHYKEVQIEQKAPKYQSITLYLIINEPSSSASQLKHYSSQLNSSHSPPSSSLLPVLSQALTETRILFFGGKLFQATPSVQVEKEKERRRGAEGNPSMERQQGIKRVSIRTLGQCQQQLTELRYASRLTFSLSCKLDLQCTFFTRIQAHMDRYTDVF</sequence>
<name>A0ACC2PHF3_9HYME</name>
<evidence type="ECO:0000313" key="2">
    <source>
        <dbReference type="Proteomes" id="UP001239111"/>
    </source>
</evidence>
<protein>
    <submittedName>
        <fullName evidence="1">Uncharacterized protein</fullName>
    </submittedName>
</protein>
<gene>
    <name evidence="1" type="ORF">QAD02_017801</name>
</gene>
<dbReference type="Proteomes" id="UP001239111">
    <property type="component" value="Chromosome 1"/>
</dbReference>
<reference evidence="1" key="1">
    <citation type="submission" date="2023-04" db="EMBL/GenBank/DDBJ databases">
        <title>A chromosome-level genome assembly of the parasitoid wasp Eretmocerus hayati.</title>
        <authorList>
            <person name="Zhong Y."/>
            <person name="Liu S."/>
            <person name="Liu Y."/>
        </authorList>
    </citation>
    <scope>NUCLEOTIDE SEQUENCE</scope>
    <source>
        <strain evidence="1">ZJU_SS_LIU_2023</strain>
    </source>
</reference>
<organism evidence="1 2">
    <name type="scientific">Eretmocerus hayati</name>
    <dbReference type="NCBI Taxonomy" id="131215"/>
    <lineage>
        <taxon>Eukaryota</taxon>
        <taxon>Metazoa</taxon>
        <taxon>Ecdysozoa</taxon>
        <taxon>Arthropoda</taxon>
        <taxon>Hexapoda</taxon>
        <taxon>Insecta</taxon>
        <taxon>Pterygota</taxon>
        <taxon>Neoptera</taxon>
        <taxon>Endopterygota</taxon>
        <taxon>Hymenoptera</taxon>
        <taxon>Apocrita</taxon>
        <taxon>Proctotrupomorpha</taxon>
        <taxon>Chalcidoidea</taxon>
        <taxon>Aphelinidae</taxon>
        <taxon>Aphelininae</taxon>
        <taxon>Eretmocerus</taxon>
    </lineage>
</organism>
<keyword evidence="2" id="KW-1185">Reference proteome</keyword>